<organism evidence="9 10">
    <name type="scientific">Rhodohalobacter mucosus</name>
    <dbReference type="NCBI Taxonomy" id="2079485"/>
    <lineage>
        <taxon>Bacteria</taxon>
        <taxon>Pseudomonadati</taxon>
        <taxon>Balneolota</taxon>
        <taxon>Balneolia</taxon>
        <taxon>Balneolales</taxon>
        <taxon>Balneolaceae</taxon>
        <taxon>Rhodohalobacter</taxon>
    </lineage>
</organism>
<dbReference type="EMBL" id="QGGB01000007">
    <property type="protein sequence ID" value="PWN06179.1"/>
    <property type="molecule type" value="Genomic_DNA"/>
</dbReference>
<dbReference type="OrthoDB" id="9782620at2"/>
<evidence type="ECO:0000256" key="5">
    <source>
        <dbReference type="ARBA" id="ARBA00023124"/>
    </source>
</evidence>
<proteinExistence type="inferred from homology"/>
<dbReference type="Gene3D" id="3.90.1680.10">
    <property type="entry name" value="SOS response associated peptidase-like"/>
    <property type="match status" value="1"/>
</dbReference>
<keyword evidence="5" id="KW-0190">Covalent protein-DNA linkage</keyword>
<keyword evidence="6" id="KW-0238">DNA-binding</keyword>
<protein>
    <recommendedName>
        <fullName evidence="8">Abasic site processing protein</fullName>
        <ecNumber evidence="8">3.4.-.-</ecNumber>
    </recommendedName>
</protein>
<keyword evidence="7" id="KW-0456">Lyase</keyword>
<dbReference type="GO" id="GO:0016829">
    <property type="term" value="F:lyase activity"/>
    <property type="evidence" value="ECO:0007669"/>
    <property type="project" value="UniProtKB-KW"/>
</dbReference>
<dbReference type="EC" id="3.4.-.-" evidence="8"/>
<evidence type="ECO:0000256" key="7">
    <source>
        <dbReference type="ARBA" id="ARBA00023239"/>
    </source>
</evidence>
<sequence>MCGRYVLKATLEELERKYGAVQEGTFTFSPKYNVAPSAQMPVVLSHEGRRVINLFRWGLVPFWADSINTGYSMINARCETLAKKKSFSKPFRSQRCVVPASGFYEWKNTSSGKIPHYITQKASSLINLAGLYETWKSDSGDVVNSYTIITTPANKPIQNLHDRMPAMLADSELRIWLNPENQSEDMLQDLLHPWPDNDITYHRVDTRVNNARNTGEGLIEPYQDLFS</sequence>
<evidence type="ECO:0000256" key="1">
    <source>
        <dbReference type="ARBA" id="ARBA00008136"/>
    </source>
</evidence>
<dbReference type="Pfam" id="PF02586">
    <property type="entry name" value="SRAP"/>
    <property type="match status" value="1"/>
</dbReference>
<comment type="similarity">
    <text evidence="1 8">Belongs to the SOS response-associated peptidase family.</text>
</comment>
<dbReference type="GO" id="GO:0106300">
    <property type="term" value="P:protein-DNA covalent cross-linking repair"/>
    <property type="evidence" value="ECO:0007669"/>
    <property type="project" value="InterPro"/>
</dbReference>
<dbReference type="PANTHER" id="PTHR13604">
    <property type="entry name" value="DC12-RELATED"/>
    <property type="match status" value="1"/>
</dbReference>
<name>A0A316TS81_9BACT</name>
<comment type="caution">
    <text evidence="9">The sequence shown here is derived from an EMBL/GenBank/DDBJ whole genome shotgun (WGS) entry which is preliminary data.</text>
</comment>
<evidence type="ECO:0000256" key="8">
    <source>
        <dbReference type="RuleBase" id="RU364100"/>
    </source>
</evidence>
<dbReference type="GO" id="GO:0006508">
    <property type="term" value="P:proteolysis"/>
    <property type="evidence" value="ECO:0007669"/>
    <property type="project" value="UniProtKB-KW"/>
</dbReference>
<evidence type="ECO:0000256" key="3">
    <source>
        <dbReference type="ARBA" id="ARBA00022763"/>
    </source>
</evidence>
<dbReference type="GO" id="GO:0003697">
    <property type="term" value="F:single-stranded DNA binding"/>
    <property type="evidence" value="ECO:0007669"/>
    <property type="project" value="InterPro"/>
</dbReference>
<gene>
    <name evidence="9" type="ORF">DDZ15_10075</name>
</gene>
<dbReference type="SUPFAM" id="SSF143081">
    <property type="entry name" value="BB1717-like"/>
    <property type="match status" value="1"/>
</dbReference>
<keyword evidence="2 8" id="KW-0645">Protease</keyword>
<evidence type="ECO:0000256" key="6">
    <source>
        <dbReference type="ARBA" id="ARBA00023125"/>
    </source>
</evidence>
<evidence type="ECO:0000313" key="9">
    <source>
        <dbReference type="EMBL" id="PWN06179.1"/>
    </source>
</evidence>
<evidence type="ECO:0000256" key="2">
    <source>
        <dbReference type="ARBA" id="ARBA00022670"/>
    </source>
</evidence>
<accession>A0A316TS81</accession>
<dbReference type="InterPro" id="IPR036590">
    <property type="entry name" value="SRAP-like"/>
</dbReference>
<keyword evidence="4 8" id="KW-0378">Hydrolase</keyword>
<dbReference type="RefSeq" id="WP_109646972.1">
    <property type="nucleotide sequence ID" value="NZ_QGGB01000007.1"/>
</dbReference>
<evidence type="ECO:0000313" key="10">
    <source>
        <dbReference type="Proteomes" id="UP000245533"/>
    </source>
</evidence>
<dbReference type="AlphaFoldDB" id="A0A316TS81"/>
<reference evidence="9 10" key="1">
    <citation type="submission" date="2018-05" db="EMBL/GenBank/DDBJ databases">
        <title>Rhodohalobacter halophilus gen. nov., sp. nov., a moderately halophilic member of the family Balneolaceae.</title>
        <authorList>
            <person name="Liu Z.-W."/>
        </authorList>
    </citation>
    <scope>NUCLEOTIDE SEQUENCE [LARGE SCALE GENOMIC DNA]</scope>
    <source>
        <strain evidence="9 10">8A47</strain>
    </source>
</reference>
<dbReference type="GO" id="GO:0008233">
    <property type="term" value="F:peptidase activity"/>
    <property type="evidence" value="ECO:0007669"/>
    <property type="project" value="UniProtKB-KW"/>
</dbReference>
<dbReference type="Proteomes" id="UP000245533">
    <property type="component" value="Unassembled WGS sequence"/>
</dbReference>
<dbReference type="PANTHER" id="PTHR13604:SF0">
    <property type="entry name" value="ABASIC SITE PROCESSING PROTEIN HMCES"/>
    <property type="match status" value="1"/>
</dbReference>
<keyword evidence="10" id="KW-1185">Reference proteome</keyword>
<dbReference type="InterPro" id="IPR003738">
    <property type="entry name" value="SRAP"/>
</dbReference>
<keyword evidence="3" id="KW-0227">DNA damage</keyword>
<evidence type="ECO:0000256" key="4">
    <source>
        <dbReference type="ARBA" id="ARBA00022801"/>
    </source>
</evidence>